<feature type="binding site" evidence="9">
    <location>
        <position position="7"/>
    </location>
    <ligand>
        <name>substrate</name>
    </ligand>
</feature>
<evidence type="ECO:0000313" key="12">
    <source>
        <dbReference type="EMBL" id="QFT28418.1"/>
    </source>
</evidence>
<organism evidence="12 13">
    <name type="scientific">Vibrio aquimaris</name>
    <dbReference type="NCBI Taxonomy" id="2587862"/>
    <lineage>
        <taxon>Bacteria</taxon>
        <taxon>Pseudomonadati</taxon>
        <taxon>Pseudomonadota</taxon>
        <taxon>Gammaproteobacteria</taxon>
        <taxon>Vibrionales</taxon>
        <taxon>Vibrionaceae</taxon>
        <taxon>Vibrio</taxon>
    </lineage>
</organism>
<comment type="catalytic activity">
    <reaction evidence="1 10">
        <text>5-hydroxyisourate + H2O = 5-hydroxy-2-oxo-4-ureido-2,5-dihydro-1H-imidazole-5-carboxylate + H(+)</text>
        <dbReference type="Rhea" id="RHEA:23736"/>
        <dbReference type="ChEBI" id="CHEBI:15377"/>
        <dbReference type="ChEBI" id="CHEBI:15378"/>
        <dbReference type="ChEBI" id="CHEBI:18072"/>
        <dbReference type="ChEBI" id="CHEBI:58639"/>
        <dbReference type="EC" id="3.5.2.17"/>
    </reaction>
</comment>
<dbReference type="EC" id="3.5.2.17" evidence="5 10"/>
<comment type="similarity">
    <text evidence="3 10">Belongs to the transthyretin family. 5-hydroxyisourate hydrolase subfamily.</text>
</comment>
<feature type="domain" description="Transthyretin/hydroxyisourate hydrolase" evidence="11">
    <location>
        <begin position="4"/>
        <end position="112"/>
    </location>
</feature>
<dbReference type="OrthoDB" id="9792386at2"/>
<evidence type="ECO:0000256" key="10">
    <source>
        <dbReference type="RuleBase" id="RU361270"/>
    </source>
</evidence>
<dbReference type="GO" id="GO:0006144">
    <property type="term" value="P:purine nucleobase metabolic process"/>
    <property type="evidence" value="ECO:0007669"/>
    <property type="project" value="UniProtKB-KW"/>
</dbReference>
<dbReference type="InterPro" id="IPR014306">
    <property type="entry name" value="Hydroxyisourate_hydrolase"/>
</dbReference>
<dbReference type="Proteomes" id="UP000326936">
    <property type="component" value="Plasmid pTHAF100_a"/>
</dbReference>
<dbReference type="NCBIfam" id="TIGR02962">
    <property type="entry name" value="hdxy_isourate"/>
    <property type="match status" value="1"/>
</dbReference>
<dbReference type="InterPro" id="IPR023416">
    <property type="entry name" value="Transthyretin/HIU_hydrolase_d"/>
</dbReference>
<dbReference type="InterPro" id="IPR036817">
    <property type="entry name" value="Transthyretin/HIU_hydrolase_sf"/>
</dbReference>
<dbReference type="KEGG" id="vaq:FIV01_18650"/>
<feature type="binding site" evidence="9">
    <location>
        <position position="110"/>
    </location>
    <ligand>
        <name>substrate</name>
    </ligand>
</feature>
<evidence type="ECO:0000256" key="3">
    <source>
        <dbReference type="ARBA" id="ARBA00009850"/>
    </source>
</evidence>
<comment type="subunit">
    <text evidence="4 10">Homotetramer.</text>
</comment>
<keyword evidence="8 10" id="KW-0378">Hydrolase</keyword>
<dbReference type="PRINTS" id="PR00189">
    <property type="entry name" value="TRNSTHYRETIN"/>
</dbReference>
<dbReference type="RefSeq" id="WP_152432415.1">
    <property type="nucleotide sequence ID" value="NZ_CBCSDK010000009.1"/>
</dbReference>
<dbReference type="PANTHER" id="PTHR10395">
    <property type="entry name" value="URICASE AND TRANSTHYRETIN-RELATED"/>
    <property type="match status" value="1"/>
</dbReference>
<evidence type="ECO:0000259" key="11">
    <source>
        <dbReference type="Pfam" id="PF00576"/>
    </source>
</evidence>
<feature type="binding site" evidence="9">
    <location>
        <position position="45"/>
    </location>
    <ligand>
        <name>substrate</name>
    </ligand>
</feature>
<evidence type="ECO:0000313" key="13">
    <source>
        <dbReference type="Proteomes" id="UP000326936"/>
    </source>
</evidence>
<evidence type="ECO:0000256" key="4">
    <source>
        <dbReference type="ARBA" id="ARBA00011881"/>
    </source>
</evidence>
<protein>
    <recommendedName>
        <fullName evidence="6 10">5-hydroxyisourate hydrolase</fullName>
        <shortName evidence="10">HIU hydrolase</shortName>
        <shortName evidence="10">HIUHase</shortName>
        <ecNumber evidence="5 10">3.5.2.17</ecNumber>
    </recommendedName>
</protein>
<keyword evidence="7 10" id="KW-0659">Purine metabolism</keyword>
<evidence type="ECO:0000256" key="8">
    <source>
        <dbReference type="ARBA" id="ARBA00022801"/>
    </source>
</evidence>
<sequence>MTKLTTHVLDTMKGRPAAGIRIEIYRQEDQCWTKIDTVVTNQDGRTDEALLQGNEYKTGKYQLIFYVGEYFAQNEDPNFLDDIVIRFGLSDPTSHMHVPLLVSPYSFSSYRGS</sequence>
<dbReference type="Gene3D" id="2.60.40.180">
    <property type="entry name" value="Transthyretin/hydroxyisourate hydrolase domain"/>
    <property type="match status" value="1"/>
</dbReference>
<evidence type="ECO:0000256" key="7">
    <source>
        <dbReference type="ARBA" id="ARBA00022631"/>
    </source>
</evidence>
<name>A0A5P9CQ82_9VIBR</name>
<dbReference type="AlphaFoldDB" id="A0A5P9CQ82"/>
<dbReference type="InterPro" id="IPR000895">
    <property type="entry name" value="Transthyretin/HIU_hydrolase"/>
</dbReference>
<dbReference type="PROSITE" id="PS00768">
    <property type="entry name" value="TRANSTHYRETIN_1"/>
    <property type="match status" value="1"/>
</dbReference>
<evidence type="ECO:0000256" key="6">
    <source>
        <dbReference type="ARBA" id="ARBA00017539"/>
    </source>
</evidence>
<keyword evidence="12" id="KW-0614">Plasmid</keyword>
<comment type="function">
    <text evidence="2">Catalyzes the hydrolysis of 5-hydroxyisourate (HIU) to 2-oxo-4-hydroxy-4-carboxy-5-ureidoimidazoline (OHCU).</text>
</comment>
<dbReference type="Pfam" id="PF00576">
    <property type="entry name" value="Transthyretin"/>
    <property type="match status" value="1"/>
</dbReference>
<evidence type="ECO:0000256" key="2">
    <source>
        <dbReference type="ARBA" id="ARBA00002704"/>
    </source>
</evidence>
<reference evidence="12 13" key="1">
    <citation type="submission" date="2019-10" db="EMBL/GenBank/DDBJ databases">
        <title>Complete genome sequence of Vibrio sp. strain THAF100, isolated from non-filtered water from the water column of tank 6 of a marine aquarium containing stony-coral fragments. Water maintained at 26 degree C.</title>
        <authorList>
            <person name="Ruckert C."/>
            <person name="Franco A."/>
            <person name="Kalinowski J."/>
            <person name="Glaeser S."/>
        </authorList>
    </citation>
    <scope>NUCLEOTIDE SEQUENCE [LARGE SCALE GENOMIC DNA]</scope>
    <source>
        <strain evidence="12 13">THAF100</strain>
        <plasmid evidence="13">pthaf100_a</plasmid>
    </source>
</reference>
<dbReference type="InterPro" id="IPR023418">
    <property type="entry name" value="Thyroxine_BS"/>
</dbReference>
<dbReference type="EMBL" id="CP045351">
    <property type="protein sequence ID" value="QFT28418.1"/>
    <property type="molecule type" value="Genomic_DNA"/>
</dbReference>
<geneLocation type="plasmid" evidence="13">
    <name>pthaf100_a</name>
</geneLocation>
<dbReference type="GO" id="GO:0033971">
    <property type="term" value="F:hydroxyisourate hydrolase activity"/>
    <property type="evidence" value="ECO:0007669"/>
    <property type="project" value="UniProtKB-EC"/>
</dbReference>
<evidence type="ECO:0000256" key="9">
    <source>
        <dbReference type="PIRSR" id="PIRSR600895-51"/>
    </source>
</evidence>
<keyword evidence="13" id="KW-1185">Reference proteome</keyword>
<proteinExistence type="inferred from homology"/>
<gene>
    <name evidence="12" type="primary">pucM</name>
    <name evidence="12" type="ORF">FIV01_18650</name>
</gene>
<dbReference type="CDD" id="cd05822">
    <property type="entry name" value="TLP_HIUase"/>
    <property type="match status" value="1"/>
</dbReference>
<dbReference type="SUPFAM" id="SSF49472">
    <property type="entry name" value="Transthyretin (synonym: prealbumin)"/>
    <property type="match status" value="1"/>
</dbReference>
<accession>A0A5P9CQ82</accession>
<evidence type="ECO:0000256" key="5">
    <source>
        <dbReference type="ARBA" id="ARBA00012609"/>
    </source>
</evidence>
<dbReference type="PANTHER" id="PTHR10395:SF7">
    <property type="entry name" value="5-HYDROXYISOURATE HYDROLASE"/>
    <property type="match status" value="1"/>
</dbReference>
<evidence type="ECO:0000256" key="1">
    <source>
        <dbReference type="ARBA" id="ARBA00001043"/>
    </source>
</evidence>